<keyword evidence="3" id="KW-1185">Reference proteome</keyword>
<evidence type="ECO:0008006" key="4">
    <source>
        <dbReference type="Google" id="ProtNLM"/>
    </source>
</evidence>
<protein>
    <recommendedName>
        <fullName evidence="4">Ribosomal protein/NADH dehydrogenase domain-containing protein</fullName>
    </recommendedName>
</protein>
<dbReference type="RefSeq" id="XP_025351066.1">
    <property type="nucleotide sequence ID" value="XM_025493984.1"/>
</dbReference>
<dbReference type="OrthoDB" id="88at2759"/>
<proteinExistence type="predicted"/>
<feature type="compositionally biased region" description="Polar residues" evidence="1">
    <location>
        <begin position="133"/>
        <end position="150"/>
    </location>
</feature>
<dbReference type="GeneID" id="37015718"/>
<dbReference type="Gene3D" id="3.40.30.10">
    <property type="entry name" value="Glutaredoxin"/>
    <property type="match status" value="1"/>
</dbReference>
<dbReference type="Proteomes" id="UP000245942">
    <property type="component" value="Unassembled WGS sequence"/>
</dbReference>
<evidence type="ECO:0000313" key="2">
    <source>
        <dbReference type="EMBL" id="PWN23906.1"/>
    </source>
</evidence>
<feature type="region of interest" description="Disordered" evidence="1">
    <location>
        <begin position="133"/>
        <end position="153"/>
    </location>
</feature>
<accession>A0A316UF70</accession>
<reference evidence="2 3" key="1">
    <citation type="journal article" date="2018" name="Mol. Biol. Evol.">
        <title>Broad Genomic Sampling Reveals a Smut Pathogenic Ancestry of the Fungal Clade Ustilaginomycotina.</title>
        <authorList>
            <person name="Kijpornyongpan T."/>
            <person name="Mondo S.J."/>
            <person name="Barry K."/>
            <person name="Sandor L."/>
            <person name="Lee J."/>
            <person name="Lipzen A."/>
            <person name="Pangilinan J."/>
            <person name="LaButti K."/>
            <person name="Hainaut M."/>
            <person name="Henrissat B."/>
            <person name="Grigoriev I.V."/>
            <person name="Spatafora J.W."/>
            <person name="Aime M.C."/>
        </authorList>
    </citation>
    <scope>NUCLEOTIDE SEQUENCE [LARGE SCALE GENOMIC DNA]</scope>
    <source>
        <strain evidence="2 3">MCA 4718</strain>
    </source>
</reference>
<dbReference type="AlphaFoldDB" id="A0A316UF70"/>
<evidence type="ECO:0000256" key="1">
    <source>
        <dbReference type="SAM" id="MobiDB-lite"/>
    </source>
</evidence>
<dbReference type="STRING" id="1684307.A0A316UF70"/>
<evidence type="ECO:0000313" key="3">
    <source>
        <dbReference type="Proteomes" id="UP000245942"/>
    </source>
</evidence>
<name>A0A316UF70_9BASI</name>
<organism evidence="2 3">
    <name type="scientific">Pseudomicrostroma glucosiphilum</name>
    <dbReference type="NCBI Taxonomy" id="1684307"/>
    <lineage>
        <taxon>Eukaryota</taxon>
        <taxon>Fungi</taxon>
        <taxon>Dikarya</taxon>
        <taxon>Basidiomycota</taxon>
        <taxon>Ustilaginomycotina</taxon>
        <taxon>Exobasidiomycetes</taxon>
        <taxon>Microstromatales</taxon>
        <taxon>Microstromatales incertae sedis</taxon>
        <taxon>Pseudomicrostroma</taxon>
    </lineage>
</organism>
<sequence length="179" mass="19383">MSRLLRGSLRTAPGPGGAGSIGHFTQPCRKIVLNYCQHSPASKGVRDWLSFGLRNDWQRIGAQNGVSVVGEKGPLDAAKSWPQIEWVIQEGKRGTEPTVTAYYVNSRTKTIPLHMLSATALPPKLHLLVSSTGRKLAGSQSRQGHNTSEARNYKKRVVESVRGAEPVRGHWSGFGASGS</sequence>
<gene>
    <name evidence="2" type="ORF">BCV69DRAFT_296215</name>
</gene>
<dbReference type="EMBL" id="KZ819321">
    <property type="protein sequence ID" value="PWN23906.1"/>
    <property type="molecule type" value="Genomic_DNA"/>
</dbReference>